<evidence type="ECO:0000313" key="2">
    <source>
        <dbReference type="Proteomes" id="UP001161247"/>
    </source>
</evidence>
<dbReference type="Proteomes" id="UP001161247">
    <property type="component" value="Chromosome 1"/>
</dbReference>
<name>A0AAV1CCU3_OLDCO</name>
<dbReference type="EMBL" id="OX459118">
    <property type="protein sequence ID" value="CAI9092368.1"/>
    <property type="molecule type" value="Genomic_DNA"/>
</dbReference>
<dbReference type="AlphaFoldDB" id="A0AAV1CCU3"/>
<reference evidence="1" key="1">
    <citation type="submission" date="2023-03" db="EMBL/GenBank/DDBJ databases">
        <authorList>
            <person name="Julca I."/>
        </authorList>
    </citation>
    <scope>NUCLEOTIDE SEQUENCE</scope>
</reference>
<protein>
    <submittedName>
        <fullName evidence="1">OLC1v1027585C1</fullName>
    </submittedName>
</protein>
<keyword evidence="2" id="KW-1185">Reference proteome</keyword>
<sequence>MSRKQHGAFRGLLVCNYGSLARQTFDFYYISIFESEQLVSYHHTIKPVEGDSFLGRLVGSDPLNGLVCFFVRERSFLHNIATREILPLPDSSKDYVLGSRSLLLIFVLKDFPAPDQLRASSLLPYAPCLSFSLNGSNGQRIVSYEDNVIGDSGLTAVPSTDLQFEFPRHEKIVILGILPEGKVLMGDLELDSDFPGKLFLYVYDPSKRERETLVIPKPAKLIKMKSGCLALWYFREERFILKRTSFH</sequence>
<evidence type="ECO:0000313" key="1">
    <source>
        <dbReference type="EMBL" id="CAI9092368.1"/>
    </source>
</evidence>
<gene>
    <name evidence="1" type="ORF">OLC1_LOCUS4051</name>
</gene>
<proteinExistence type="predicted"/>
<accession>A0AAV1CCU3</accession>
<organism evidence="1 2">
    <name type="scientific">Oldenlandia corymbosa var. corymbosa</name>
    <dbReference type="NCBI Taxonomy" id="529605"/>
    <lineage>
        <taxon>Eukaryota</taxon>
        <taxon>Viridiplantae</taxon>
        <taxon>Streptophyta</taxon>
        <taxon>Embryophyta</taxon>
        <taxon>Tracheophyta</taxon>
        <taxon>Spermatophyta</taxon>
        <taxon>Magnoliopsida</taxon>
        <taxon>eudicotyledons</taxon>
        <taxon>Gunneridae</taxon>
        <taxon>Pentapetalae</taxon>
        <taxon>asterids</taxon>
        <taxon>lamiids</taxon>
        <taxon>Gentianales</taxon>
        <taxon>Rubiaceae</taxon>
        <taxon>Rubioideae</taxon>
        <taxon>Spermacoceae</taxon>
        <taxon>Hedyotis-Oldenlandia complex</taxon>
        <taxon>Oldenlandia</taxon>
    </lineage>
</organism>